<evidence type="ECO:0000256" key="10">
    <source>
        <dbReference type="SAM" id="SignalP"/>
    </source>
</evidence>
<evidence type="ECO:0000256" key="3">
    <source>
        <dbReference type="ARBA" id="ARBA00022475"/>
    </source>
</evidence>
<evidence type="ECO:0000256" key="4">
    <source>
        <dbReference type="ARBA" id="ARBA00022622"/>
    </source>
</evidence>
<dbReference type="VEuPathDB" id="TriTrypDB:Tb427_000418200"/>
<dbReference type="VEuPathDB" id="TriTrypDB:Tb1125.8.460"/>
<protein>
    <submittedName>
        <fullName evidence="12">Variant surface glycoprotein 1091</fullName>
    </submittedName>
</protein>
<feature type="region of interest" description="Disordered" evidence="9">
    <location>
        <begin position="394"/>
        <end position="463"/>
    </location>
</feature>
<sequence>MQSERQRLLHHTLATIALIAWQTHRCQAVAAGEHAHLFLQLCDLVNLAQRPASTKLSEAAGRTSYLSIVKLNNSIGTQAWQQVIKAYNEPPSSAQTATPVGKAAENPNPREPYWKAAAKEVPNEVERKKVLAAAGLQEAADTRLAAYRKIQRPIAEQAFITMNDIVSIANGQAKDAATQAARALKKAAYGRTDFSPNAATATDAKGEGGDAASRQDLCGRPNTGAKANTIAQVILCLCAYDTDSRAFCESTQTAANLNLAGTPNTHLTNLLSLCPASTDTEAPTVSEINTKLAKVLAQVKSKATDVYLGHFSGTGCDGTAANGVCIMYTANNKAAQDKFNKIQWISELQKAAKLQRQHELAQAELKGLTAQLAADRKLAYSLLPAVVAELDDQSEATRVENKATNTGKKEAQSKCSDGKNKSAEECQTLGCDHDTENNKCKPKPGSETKAAGAGETSKDGEAAAGFATHKYKSACGVEKNRR</sequence>
<evidence type="ECO:0000259" key="11">
    <source>
        <dbReference type="Pfam" id="PF13206"/>
    </source>
</evidence>
<dbReference type="GO" id="GO:0098552">
    <property type="term" value="C:side of membrane"/>
    <property type="evidence" value="ECO:0007669"/>
    <property type="project" value="UniProtKB-KW"/>
</dbReference>
<dbReference type="AlphaFoldDB" id="M4SXL6"/>
<evidence type="ECO:0000313" key="12">
    <source>
        <dbReference type="EMBL" id="AGH60031.1"/>
    </source>
</evidence>
<keyword evidence="8" id="KW-0449">Lipoprotein</keyword>
<dbReference type="InterPro" id="IPR025932">
    <property type="entry name" value="Trypano_VSG_B_N_dom"/>
</dbReference>
<reference evidence="12" key="2">
    <citation type="journal article" date="2014" name="Mol. Biochem. Parasitol.">
        <title>Capturing the variant surface glycoprotein repertoire (the VSGnome) of Trypanosoma brucei Lister 427.</title>
        <authorList>
            <person name="Cross G.A."/>
            <person name="Kim H.S."/>
            <person name="Wickstead B."/>
        </authorList>
    </citation>
    <scope>NUCLEOTIDE SEQUENCE</scope>
    <source>
        <strain evidence="12">Lister 427</strain>
    </source>
</reference>
<feature type="chain" id="PRO_5004057873" evidence="10">
    <location>
        <begin position="29"/>
        <end position="482"/>
    </location>
</feature>
<dbReference type="EMBL" id="KC612600">
    <property type="protein sequence ID" value="AGH60031.1"/>
    <property type="molecule type" value="Genomic_DNA"/>
</dbReference>
<evidence type="ECO:0000256" key="5">
    <source>
        <dbReference type="ARBA" id="ARBA00022729"/>
    </source>
</evidence>
<keyword evidence="5 10" id="KW-0732">Signal</keyword>
<evidence type="ECO:0000256" key="8">
    <source>
        <dbReference type="ARBA" id="ARBA00023288"/>
    </source>
</evidence>
<feature type="domain" description="Trypanosome variant surface glycoprotein B-type N-terminal" evidence="11">
    <location>
        <begin position="23"/>
        <end position="373"/>
    </location>
</feature>
<dbReference type="GO" id="GO:0005886">
    <property type="term" value="C:plasma membrane"/>
    <property type="evidence" value="ECO:0007669"/>
    <property type="project" value="UniProtKB-SubCell"/>
</dbReference>
<reference evidence="12" key="1">
    <citation type="submission" date="2013-02" db="EMBL/GenBank/DDBJ databases">
        <authorList>
            <person name="Cross G.A.M."/>
            <person name="Kim H.-S."/>
            <person name="Wickstead B."/>
        </authorList>
    </citation>
    <scope>NUCLEOTIDE SEQUENCE</scope>
    <source>
        <strain evidence="12">Lister 427</strain>
    </source>
</reference>
<dbReference type="VEuPathDB" id="TriTrypDB:Tb11.0710"/>
<evidence type="ECO:0000256" key="9">
    <source>
        <dbReference type="SAM" id="MobiDB-lite"/>
    </source>
</evidence>
<comment type="subcellular location">
    <subcellularLocation>
        <location evidence="2">Cell membrane</location>
        <topology evidence="2">Lipid-anchor</topology>
        <topology evidence="2">GPI-anchor</topology>
    </subcellularLocation>
</comment>
<accession>M4SXL6</accession>
<evidence type="ECO:0000256" key="7">
    <source>
        <dbReference type="ARBA" id="ARBA00023180"/>
    </source>
</evidence>
<evidence type="ECO:0000256" key="2">
    <source>
        <dbReference type="ARBA" id="ARBA00004609"/>
    </source>
</evidence>
<keyword evidence="4" id="KW-0336">GPI-anchor</keyword>
<evidence type="ECO:0000256" key="1">
    <source>
        <dbReference type="ARBA" id="ARBA00002523"/>
    </source>
</evidence>
<keyword evidence="3" id="KW-1003">Cell membrane</keyword>
<keyword evidence="6" id="KW-0472">Membrane</keyword>
<evidence type="ECO:0000256" key="6">
    <source>
        <dbReference type="ARBA" id="ARBA00023136"/>
    </source>
</evidence>
<organism evidence="12">
    <name type="scientific">Trypanosoma brucei</name>
    <dbReference type="NCBI Taxonomy" id="5691"/>
    <lineage>
        <taxon>Eukaryota</taxon>
        <taxon>Discoba</taxon>
        <taxon>Euglenozoa</taxon>
        <taxon>Kinetoplastea</taxon>
        <taxon>Metakinetoplastina</taxon>
        <taxon>Trypanosomatida</taxon>
        <taxon>Trypanosomatidae</taxon>
        <taxon>Trypanosoma</taxon>
    </lineage>
</organism>
<proteinExistence type="predicted"/>
<keyword evidence="7" id="KW-0325">Glycoprotein</keyword>
<name>M4SXL6_9TRYP</name>
<feature type="signal peptide" evidence="10">
    <location>
        <begin position="1"/>
        <end position="28"/>
    </location>
</feature>
<dbReference type="Pfam" id="PF13206">
    <property type="entry name" value="VSG_B"/>
    <property type="match status" value="1"/>
</dbReference>
<comment type="function">
    <text evidence="1">VSG forms a coat on the surface of the parasite. The trypanosome evades the immune response of the host by expressing a series of antigenically distinct VSGs from an estimated 1000 VSG genes.</text>
</comment>
<feature type="compositionally biased region" description="Basic and acidic residues" evidence="9">
    <location>
        <begin position="395"/>
        <end position="424"/>
    </location>
</feature>